<dbReference type="Gene3D" id="3.30.70.270">
    <property type="match status" value="1"/>
</dbReference>
<feature type="domain" description="GGDEF" evidence="1">
    <location>
        <begin position="341"/>
        <end position="476"/>
    </location>
</feature>
<dbReference type="EMBL" id="CP018799">
    <property type="protein sequence ID" value="ATX79613.1"/>
    <property type="molecule type" value="Genomic_DNA"/>
</dbReference>
<reference evidence="2 3" key="1">
    <citation type="submission" date="2016-12" db="EMBL/GenBank/DDBJ databases">
        <title>Isolation and genomic insights into novel planktonic Zetaproteobacteria from stratified waters of the Chesapeake Bay.</title>
        <authorList>
            <person name="McAllister S.M."/>
            <person name="Kato S."/>
            <person name="Chan C.S."/>
            <person name="Chiu B.K."/>
            <person name="Field E.K."/>
        </authorList>
    </citation>
    <scope>NUCLEOTIDE SEQUENCE [LARGE SCALE GENOMIC DNA]</scope>
    <source>
        <strain evidence="2 3">CP-5</strain>
    </source>
</reference>
<proteinExistence type="predicted"/>
<dbReference type="Proteomes" id="UP000231701">
    <property type="component" value="Chromosome"/>
</dbReference>
<dbReference type="PANTHER" id="PTHR46663:SF2">
    <property type="entry name" value="GGDEF DOMAIN-CONTAINING PROTEIN"/>
    <property type="match status" value="1"/>
</dbReference>
<organism evidence="2 3">
    <name type="scientific">Mariprofundus aestuarium</name>
    <dbReference type="NCBI Taxonomy" id="1921086"/>
    <lineage>
        <taxon>Bacteria</taxon>
        <taxon>Pseudomonadati</taxon>
        <taxon>Pseudomonadota</taxon>
        <taxon>Candidatius Mariprofundia</taxon>
        <taxon>Mariprofundales</taxon>
        <taxon>Mariprofundaceae</taxon>
        <taxon>Mariprofundus</taxon>
    </lineage>
</organism>
<gene>
    <name evidence="2" type="ORF">Ga0123461_1194</name>
</gene>
<dbReference type="SUPFAM" id="SSF55073">
    <property type="entry name" value="Nucleotide cyclase"/>
    <property type="match status" value="1"/>
</dbReference>
<dbReference type="PROSITE" id="PS50887">
    <property type="entry name" value="GGDEF"/>
    <property type="match status" value="1"/>
</dbReference>
<dbReference type="PANTHER" id="PTHR46663">
    <property type="entry name" value="DIGUANYLATE CYCLASE DGCT-RELATED"/>
    <property type="match status" value="1"/>
</dbReference>
<dbReference type="AlphaFoldDB" id="A0A2K8KXL3"/>
<dbReference type="FunFam" id="3.30.70.270:FF:000001">
    <property type="entry name" value="Diguanylate cyclase domain protein"/>
    <property type="match status" value="1"/>
</dbReference>
<dbReference type="CDD" id="cd01949">
    <property type="entry name" value="GGDEF"/>
    <property type="match status" value="1"/>
</dbReference>
<name>A0A2K8KXL3_MARES</name>
<dbReference type="SMART" id="SM00267">
    <property type="entry name" value="GGDEF"/>
    <property type="match status" value="1"/>
</dbReference>
<sequence>MNQIRSAEDLQKLAESLASVCHNSKKADVLIFGAGTGGLAMLEALKDYNGINITAIVDITENAPAFALARHLGIKTSTQCDEVLASFREGIVIDVTGDPELYKKLDAFSAPHHIELISAKSAKLLFDLANHQLHDEQTIQSQSARMGLLDSMLEVTLLLESRPPLNDITCRSFEDIHGHIQATKGLAVMFDKADGAVEFIGAIGDKKPACEGSTCDFSACSAIRKVCSAVNKVDRFKKITPPIRLGCSELDTEYNIILPVWQDAHLAGALLFDIQGELSKEQVSSLEMASAHLNMTFKTLDHLHKLEEMAIFDALTGVFNRRKFDMQLHHEVSRIKRTRNGTLSCGFIDLDDFKQINDTYGHGVGDLVLTHIAQCIESSLRDYDICARYGGDEFVILIPADDAIEGDGLELIGMRILEKVSRFRLEKHPEIRASVSIGICTQSSETVDAVSLMKLADDALYQAKKSGKGCLRIKADEQFHYRESKKQSSTYSA</sequence>
<dbReference type="InterPro" id="IPR052163">
    <property type="entry name" value="DGC-Regulatory_Protein"/>
</dbReference>
<dbReference type="InterPro" id="IPR029787">
    <property type="entry name" value="Nucleotide_cyclase"/>
</dbReference>
<evidence type="ECO:0000259" key="1">
    <source>
        <dbReference type="PROSITE" id="PS50887"/>
    </source>
</evidence>
<dbReference type="NCBIfam" id="TIGR00254">
    <property type="entry name" value="GGDEF"/>
    <property type="match status" value="1"/>
</dbReference>
<dbReference type="GO" id="GO:0003824">
    <property type="term" value="F:catalytic activity"/>
    <property type="evidence" value="ECO:0007669"/>
    <property type="project" value="UniProtKB-ARBA"/>
</dbReference>
<dbReference type="OrthoDB" id="5289318at2"/>
<dbReference type="RefSeq" id="WP_100277486.1">
    <property type="nucleotide sequence ID" value="NZ_CP018799.1"/>
</dbReference>
<dbReference type="KEGG" id="maes:Ga0123461_1194"/>
<evidence type="ECO:0000313" key="2">
    <source>
        <dbReference type="EMBL" id="ATX79613.1"/>
    </source>
</evidence>
<keyword evidence="3" id="KW-1185">Reference proteome</keyword>
<dbReference type="InterPro" id="IPR043128">
    <property type="entry name" value="Rev_trsase/Diguanyl_cyclase"/>
</dbReference>
<evidence type="ECO:0000313" key="3">
    <source>
        <dbReference type="Proteomes" id="UP000231701"/>
    </source>
</evidence>
<accession>A0A2K8KXL3</accession>
<dbReference type="Gene3D" id="3.40.50.720">
    <property type="entry name" value="NAD(P)-binding Rossmann-like Domain"/>
    <property type="match status" value="1"/>
</dbReference>
<dbReference type="InterPro" id="IPR000160">
    <property type="entry name" value="GGDEF_dom"/>
</dbReference>
<protein>
    <submittedName>
        <fullName evidence="2">Diguanylate cyclase (GGDEF) domain-containing protein</fullName>
    </submittedName>
</protein>
<dbReference type="SUPFAM" id="SSF51735">
    <property type="entry name" value="NAD(P)-binding Rossmann-fold domains"/>
    <property type="match status" value="1"/>
</dbReference>
<dbReference type="Pfam" id="PF00990">
    <property type="entry name" value="GGDEF"/>
    <property type="match status" value="1"/>
</dbReference>
<dbReference type="InterPro" id="IPR036291">
    <property type="entry name" value="NAD(P)-bd_dom_sf"/>
</dbReference>